<dbReference type="PANTHER" id="PTHR43179">
    <property type="entry name" value="RHAMNOSYLTRANSFERASE WBBL"/>
    <property type="match status" value="1"/>
</dbReference>
<dbReference type="Gene3D" id="3.90.550.10">
    <property type="entry name" value="Spore Coat Polysaccharide Biosynthesis Protein SpsA, Chain A"/>
    <property type="match status" value="1"/>
</dbReference>
<evidence type="ECO:0000259" key="5">
    <source>
        <dbReference type="Pfam" id="PF00535"/>
    </source>
</evidence>
<protein>
    <submittedName>
        <fullName evidence="6">Glycosyltransferase</fullName>
    </submittedName>
</protein>
<dbReference type="SUPFAM" id="SSF53448">
    <property type="entry name" value="Nucleotide-diphospho-sugar transferases"/>
    <property type="match status" value="1"/>
</dbReference>
<accession>A0A5Q2FBW5</accession>
<name>A0A5Q2FBW5_9ACTN</name>
<evidence type="ECO:0000256" key="2">
    <source>
        <dbReference type="ARBA" id="ARBA00006739"/>
    </source>
</evidence>
<evidence type="ECO:0000256" key="1">
    <source>
        <dbReference type="ARBA" id="ARBA00004776"/>
    </source>
</evidence>
<keyword evidence="4 6" id="KW-0808">Transferase</keyword>
<feature type="domain" description="Glycosyltransferase 2-like" evidence="5">
    <location>
        <begin position="15"/>
        <end position="135"/>
    </location>
</feature>
<evidence type="ECO:0000313" key="7">
    <source>
        <dbReference type="Proteomes" id="UP000386847"/>
    </source>
</evidence>
<gene>
    <name evidence="6" type="ORF">Rai3103_09610</name>
</gene>
<dbReference type="EMBL" id="CP045725">
    <property type="protein sequence ID" value="QGF23891.1"/>
    <property type="molecule type" value="Genomic_DNA"/>
</dbReference>
<evidence type="ECO:0000256" key="3">
    <source>
        <dbReference type="ARBA" id="ARBA00022676"/>
    </source>
</evidence>
<dbReference type="InterPro" id="IPR001173">
    <property type="entry name" value="Glyco_trans_2-like"/>
</dbReference>
<keyword evidence="7" id="KW-1185">Reference proteome</keyword>
<proteinExistence type="inferred from homology"/>
<organism evidence="6 7">
    <name type="scientific">Raineyella fluvialis</name>
    <dbReference type="NCBI Taxonomy" id="2662261"/>
    <lineage>
        <taxon>Bacteria</taxon>
        <taxon>Bacillati</taxon>
        <taxon>Actinomycetota</taxon>
        <taxon>Actinomycetes</taxon>
        <taxon>Propionibacteriales</taxon>
        <taxon>Propionibacteriaceae</taxon>
        <taxon>Raineyella</taxon>
    </lineage>
</organism>
<dbReference type="RefSeq" id="WP_153572421.1">
    <property type="nucleotide sequence ID" value="NZ_CP045725.1"/>
</dbReference>
<dbReference type="AlphaFoldDB" id="A0A5Q2FBW5"/>
<reference evidence="6 7" key="1">
    <citation type="submission" date="2019-10" db="EMBL/GenBank/DDBJ databases">
        <title>Genomic analysis of Raineyella sp. CBA3103.</title>
        <authorList>
            <person name="Roh S.W."/>
        </authorList>
    </citation>
    <scope>NUCLEOTIDE SEQUENCE [LARGE SCALE GENOMIC DNA]</scope>
    <source>
        <strain evidence="6 7">CBA3103</strain>
    </source>
</reference>
<comment type="pathway">
    <text evidence="1">Cell wall biogenesis; cell wall polysaccharide biosynthesis.</text>
</comment>
<comment type="similarity">
    <text evidence="2">Belongs to the glycosyltransferase 2 family.</text>
</comment>
<dbReference type="InterPro" id="IPR029044">
    <property type="entry name" value="Nucleotide-diphossugar_trans"/>
</dbReference>
<keyword evidence="3" id="KW-0328">Glycosyltransferase</keyword>
<evidence type="ECO:0000256" key="4">
    <source>
        <dbReference type="ARBA" id="ARBA00022679"/>
    </source>
</evidence>
<dbReference type="Proteomes" id="UP000386847">
    <property type="component" value="Chromosome"/>
</dbReference>
<dbReference type="Pfam" id="PF00535">
    <property type="entry name" value="Glycos_transf_2"/>
    <property type="match status" value="1"/>
</dbReference>
<dbReference type="KEGG" id="rain:Rai3103_09610"/>
<dbReference type="PANTHER" id="PTHR43179:SF12">
    <property type="entry name" value="GALACTOFURANOSYLTRANSFERASE GLFT2"/>
    <property type="match status" value="1"/>
</dbReference>
<sequence>MPDDVTPDREGADVVVVLSYFGRDDTVACVESLVTGSPEASVLVIDNGSFDGVLEAVSQRWPQVATLQTTTNLGFSGGMNRGIQWALDAGASTITVLNNDTIVPPGVIRSLAKVARTGAAVSPEVRYADGTEKVWFAGGVIDSPTSLARHLSETEISSAEPTGRPALRMTQILAGCCVTASADTWRRIGLFDERYFLNFEDSDWSVRAAALNIPLVVATTVVIYHRVSASFTGTYSYLGTFYYTRNGLLFGAVRRPWSLATRARFLRRHVLPVVATALRQRQYTLAQHQGIIIIWAVLAHVVRRYGRAPAALERLVTRWLARRD</sequence>
<dbReference type="GO" id="GO:0016757">
    <property type="term" value="F:glycosyltransferase activity"/>
    <property type="evidence" value="ECO:0007669"/>
    <property type="project" value="UniProtKB-KW"/>
</dbReference>
<evidence type="ECO:0000313" key="6">
    <source>
        <dbReference type="EMBL" id="QGF23891.1"/>
    </source>
</evidence>